<proteinExistence type="predicted"/>
<name>A0A164TQR2_9CRUS</name>
<reference evidence="2 3" key="1">
    <citation type="submission" date="2016-03" db="EMBL/GenBank/DDBJ databases">
        <title>EvidentialGene: Evidence-directed Construction of Genes on Genomes.</title>
        <authorList>
            <person name="Gilbert D.G."/>
            <person name="Choi J.-H."/>
            <person name="Mockaitis K."/>
            <person name="Colbourne J."/>
            <person name="Pfrender M."/>
        </authorList>
    </citation>
    <scope>NUCLEOTIDE SEQUENCE [LARGE SCALE GENOMIC DNA]</scope>
    <source>
        <strain evidence="2 3">Xinb3</strain>
        <tissue evidence="2">Complete organism</tissue>
    </source>
</reference>
<feature type="transmembrane region" description="Helical" evidence="1">
    <location>
        <begin position="39"/>
        <end position="58"/>
    </location>
</feature>
<gene>
    <name evidence="2" type="ORF">APZ42_024834</name>
</gene>
<dbReference type="AlphaFoldDB" id="A0A164TQR2"/>
<evidence type="ECO:0000313" key="3">
    <source>
        <dbReference type="Proteomes" id="UP000076858"/>
    </source>
</evidence>
<accession>A0A164TQR2</accession>
<keyword evidence="1" id="KW-1133">Transmembrane helix</keyword>
<comment type="caution">
    <text evidence="2">The sequence shown here is derived from an EMBL/GenBank/DDBJ whole genome shotgun (WGS) entry which is preliminary data.</text>
</comment>
<dbReference type="Proteomes" id="UP000076858">
    <property type="component" value="Unassembled WGS sequence"/>
</dbReference>
<organism evidence="2 3">
    <name type="scientific">Daphnia magna</name>
    <dbReference type="NCBI Taxonomy" id="35525"/>
    <lineage>
        <taxon>Eukaryota</taxon>
        <taxon>Metazoa</taxon>
        <taxon>Ecdysozoa</taxon>
        <taxon>Arthropoda</taxon>
        <taxon>Crustacea</taxon>
        <taxon>Branchiopoda</taxon>
        <taxon>Diplostraca</taxon>
        <taxon>Cladocera</taxon>
        <taxon>Anomopoda</taxon>
        <taxon>Daphniidae</taxon>
        <taxon>Daphnia</taxon>
    </lineage>
</organism>
<dbReference type="EMBL" id="LRGB01001763">
    <property type="protein sequence ID" value="KZS10663.1"/>
    <property type="molecule type" value="Genomic_DNA"/>
</dbReference>
<keyword evidence="3" id="KW-1185">Reference proteome</keyword>
<evidence type="ECO:0000256" key="1">
    <source>
        <dbReference type="SAM" id="Phobius"/>
    </source>
</evidence>
<evidence type="ECO:0000313" key="2">
    <source>
        <dbReference type="EMBL" id="KZS10663.1"/>
    </source>
</evidence>
<sequence>MCLSVVRTTCWFPFELSSYHEKEKMKRNGEFLSLNQTSFSFLLFFCFCFYVSSFFSAIR</sequence>
<keyword evidence="1" id="KW-0812">Transmembrane</keyword>
<keyword evidence="1" id="KW-0472">Membrane</keyword>
<protein>
    <submittedName>
        <fullName evidence="2">Uncharacterized protein</fullName>
    </submittedName>
</protein>